<keyword evidence="5" id="KW-1185">Reference proteome</keyword>
<dbReference type="Proteomes" id="UP000285478">
    <property type="component" value="Chromosome"/>
</dbReference>
<dbReference type="GO" id="GO:0005737">
    <property type="term" value="C:cytoplasm"/>
    <property type="evidence" value="ECO:0007669"/>
    <property type="project" value="TreeGrafter"/>
</dbReference>
<dbReference type="RefSeq" id="WP_128385138.1">
    <property type="nucleotide sequence ID" value="NZ_CP035033.1"/>
</dbReference>
<dbReference type="KEGG" id="htr:EPV75_08875"/>
<keyword evidence="4" id="KW-0489">Methyltransferase</keyword>
<dbReference type="InterPro" id="IPR000682">
    <property type="entry name" value="PCMT"/>
</dbReference>
<evidence type="ECO:0000256" key="2">
    <source>
        <dbReference type="ARBA" id="ARBA00013346"/>
    </source>
</evidence>
<proteinExistence type="inferred from homology"/>
<reference evidence="4 5" key="1">
    <citation type="journal article" date="2018" name="Environ. Microbiol.">
        <title>Genomes of ubiquitous marine and hypersaline Hydrogenovibrio, Thiomicrorhabdus and Thiomicrospira spp. encode a diversity of mechanisms to sustain chemolithoautotrophy in heterogeneous environments.</title>
        <authorList>
            <person name="Scott K.M."/>
            <person name="Williams J."/>
            <person name="Porter C.M.B."/>
            <person name="Russel S."/>
            <person name="Harmer T.L."/>
            <person name="Paul J.H."/>
            <person name="Antonen K.M."/>
            <person name="Bridges M.K."/>
            <person name="Camper G.J."/>
            <person name="Campla C.K."/>
            <person name="Casella L.G."/>
            <person name="Chase E."/>
            <person name="Conrad J.W."/>
            <person name="Cruz M.C."/>
            <person name="Dunlap D.S."/>
            <person name="Duran L."/>
            <person name="Fahsbender E.M."/>
            <person name="Goldsmith D.B."/>
            <person name="Keeley R.F."/>
            <person name="Kondoff M.R."/>
            <person name="Kussy B.I."/>
            <person name="Lane M.K."/>
            <person name="Lawler S."/>
            <person name="Leigh B.A."/>
            <person name="Lewis C."/>
            <person name="Lostal L.M."/>
            <person name="Marking D."/>
            <person name="Mancera P.A."/>
            <person name="McClenthan E.C."/>
            <person name="McIntyre E.A."/>
            <person name="Mine J.A."/>
            <person name="Modi S."/>
            <person name="Moore B.D."/>
            <person name="Morgan W.A."/>
            <person name="Nelson K.M."/>
            <person name="Nguyen K.N."/>
            <person name="Ogburn N."/>
            <person name="Parrino D.G."/>
            <person name="Pedapudi A.D."/>
            <person name="Pelham R.P."/>
            <person name="Preece A.M."/>
            <person name="Rampersad E.A."/>
            <person name="Richardson J.C."/>
            <person name="Rodgers C.M."/>
            <person name="Schaffer B.L."/>
            <person name="Sheridan N.E."/>
            <person name="Solone M.R."/>
            <person name="Staley Z.R."/>
            <person name="Tabuchi M."/>
            <person name="Waide R.J."/>
            <person name="Wanjugi P.W."/>
            <person name="Young S."/>
            <person name="Clum A."/>
            <person name="Daum C."/>
            <person name="Huntemann M."/>
            <person name="Ivanova N."/>
            <person name="Kyrpides N."/>
            <person name="Mikhailova N."/>
            <person name="Palaniappan K."/>
            <person name="Pillay M."/>
            <person name="Reddy T.B.K."/>
            <person name="Shapiro N."/>
            <person name="Stamatis D."/>
            <person name="Varghese N."/>
            <person name="Woyke T."/>
            <person name="Boden R."/>
            <person name="Freyermuth S.K."/>
            <person name="Kerfeld C.A."/>
        </authorList>
    </citation>
    <scope>NUCLEOTIDE SEQUENCE [LARGE SCALE GENOMIC DNA]</scope>
    <source>
        <strain evidence="4 5">JR-2</strain>
    </source>
</reference>
<protein>
    <recommendedName>
        <fullName evidence="2">Protein-L-isoaspartate O-methyltransferase</fullName>
    </recommendedName>
    <alternativeName>
        <fullName evidence="3">Protein L-isoaspartyl methyltransferase</fullName>
    </alternativeName>
</protein>
<dbReference type="Gene3D" id="3.40.50.150">
    <property type="entry name" value="Vaccinia Virus protein VP39"/>
    <property type="match status" value="1"/>
</dbReference>
<name>A0A410H4B9_9GAMM</name>
<dbReference type="SUPFAM" id="SSF53335">
    <property type="entry name" value="S-adenosyl-L-methionine-dependent methyltransferases"/>
    <property type="match status" value="1"/>
</dbReference>
<dbReference type="PANTHER" id="PTHR11579">
    <property type="entry name" value="PROTEIN-L-ISOASPARTATE O-METHYLTRANSFERASE"/>
    <property type="match status" value="1"/>
</dbReference>
<keyword evidence="4" id="KW-0808">Transferase</keyword>
<accession>A0A410H4B9</accession>
<gene>
    <name evidence="4" type="ORF">EPV75_08875</name>
</gene>
<dbReference type="Pfam" id="PF01135">
    <property type="entry name" value="PCMT"/>
    <property type="match status" value="1"/>
</dbReference>
<dbReference type="InterPro" id="IPR029063">
    <property type="entry name" value="SAM-dependent_MTases_sf"/>
</dbReference>
<dbReference type="EMBL" id="CP035033">
    <property type="protein sequence ID" value="QAB15773.1"/>
    <property type="molecule type" value="Genomic_DNA"/>
</dbReference>
<organism evidence="4 5">
    <name type="scientific">Hydrogenovibrio thermophilus</name>
    <dbReference type="NCBI Taxonomy" id="265883"/>
    <lineage>
        <taxon>Bacteria</taxon>
        <taxon>Pseudomonadati</taxon>
        <taxon>Pseudomonadota</taxon>
        <taxon>Gammaproteobacteria</taxon>
        <taxon>Thiotrichales</taxon>
        <taxon>Piscirickettsiaceae</taxon>
        <taxon>Hydrogenovibrio</taxon>
    </lineage>
</organism>
<evidence type="ECO:0000256" key="1">
    <source>
        <dbReference type="ARBA" id="ARBA00005369"/>
    </source>
</evidence>
<dbReference type="CDD" id="cd02440">
    <property type="entry name" value="AdoMet_MTases"/>
    <property type="match status" value="1"/>
</dbReference>
<sequence>MNFEQARFNMVEQQIRPWDVLDPKILDLFMSTPRHEFVAESQQALAYSDIELPIGEDQSMLPPRVEARLLQALDPAEDETVLEIGTGSGYTTALLAKAAKSVTTVELFPSLQETAQQRLTEFDNITFKQGDASQGWDDGQTYDVIFLTGAVAELPDSYKQQLNLGGRLVAIQGEKPTMTAEVLTRISDTEWETEVLFETVLPYLVNAEPKSHFSL</sequence>
<dbReference type="PANTHER" id="PTHR11579:SF18">
    <property type="entry name" value="PROTEIN-L-ISOASPARTATE O-METHYLTRANSFERASE"/>
    <property type="match status" value="1"/>
</dbReference>
<evidence type="ECO:0000313" key="5">
    <source>
        <dbReference type="Proteomes" id="UP000285478"/>
    </source>
</evidence>
<evidence type="ECO:0000313" key="4">
    <source>
        <dbReference type="EMBL" id="QAB15773.1"/>
    </source>
</evidence>
<dbReference type="AlphaFoldDB" id="A0A410H4B9"/>
<dbReference type="GO" id="GO:0032259">
    <property type="term" value="P:methylation"/>
    <property type="evidence" value="ECO:0007669"/>
    <property type="project" value="UniProtKB-KW"/>
</dbReference>
<dbReference type="GO" id="GO:0004719">
    <property type="term" value="F:protein-L-isoaspartate (D-aspartate) O-methyltransferase activity"/>
    <property type="evidence" value="ECO:0007669"/>
    <property type="project" value="InterPro"/>
</dbReference>
<evidence type="ECO:0000256" key="3">
    <source>
        <dbReference type="ARBA" id="ARBA00030757"/>
    </source>
</evidence>
<comment type="similarity">
    <text evidence="1">Belongs to the methyltransferase superfamily. L-isoaspartyl/D-aspartyl protein methyltransferase family.</text>
</comment>